<dbReference type="InterPro" id="IPR036736">
    <property type="entry name" value="ACP-like_sf"/>
</dbReference>
<accession>A0ABT9KSK7</accession>
<dbReference type="SUPFAM" id="SSF47336">
    <property type="entry name" value="ACP-like"/>
    <property type="match status" value="1"/>
</dbReference>
<protein>
    <submittedName>
        <fullName evidence="2">Acyl carrier protein</fullName>
    </submittedName>
</protein>
<evidence type="ECO:0000313" key="2">
    <source>
        <dbReference type="EMBL" id="MDP9611329.1"/>
    </source>
</evidence>
<evidence type="ECO:0000259" key="1">
    <source>
        <dbReference type="PROSITE" id="PS50075"/>
    </source>
</evidence>
<feature type="domain" description="Carrier" evidence="1">
    <location>
        <begin position="10"/>
        <end position="88"/>
    </location>
</feature>
<evidence type="ECO:0000313" key="3">
    <source>
        <dbReference type="Proteomes" id="UP001234880"/>
    </source>
</evidence>
<keyword evidence="3" id="KW-1185">Reference proteome</keyword>
<dbReference type="PROSITE" id="PS50075">
    <property type="entry name" value="CARRIER"/>
    <property type="match status" value="1"/>
</dbReference>
<proteinExistence type="predicted"/>
<sequence>MTDSANTQQVDRRLALELITTVLAERPHLPDQLSETTTLDEIGMDSLDLIVVFSRFEEQWGVPYSEEETDWTVFENLGHLADTLVARARTAGRDLR</sequence>
<organism evidence="2 3">
    <name type="scientific">Streptomyces demainii</name>
    <dbReference type="NCBI Taxonomy" id="588122"/>
    <lineage>
        <taxon>Bacteria</taxon>
        <taxon>Bacillati</taxon>
        <taxon>Actinomycetota</taxon>
        <taxon>Actinomycetes</taxon>
        <taxon>Kitasatosporales</taxon>
        <taxon>Streptomycetaceae</taxon>
        <taxon>Streptomyces</taxon>
    </lineage>
</organism>
<dbReference type="Proteomes" id="UP001234880">
    <property type="component" value="Unassembled WGS sequence"/>
</dbReference>
<dbReference type="InterPro" id="IPR009081">
    <property type="entry name" value="PP-bd_ACP"/>
</dbReference>
<dbReference type="GeneID" id="89481487"/>
<dbReference type="EMBL" id="JAURUE010000001">
    <property type="protein sequence ID" value="MDP9611329.1"/>
    <property type="molecule type" value="Genomic_DNA"/>
</dbReference>
<name>A0ABT9KSK7_9ACTN</name>
<reference evidence="2 3" key="1">
    <citation type="submission" date="2023-07" db="EMBL/GenBank/DDBJ databases">
        <title>Sequencing the genomes of 1000 actinobacteria strains.</title>
        <authorList>
            <person name="Klenk H.-P."/>
        </authorList>
    </citation>
    <scope>NUCLEOTIDE SEQUENCE [LARGE SCALE GENOMIC DNA]</scope>
    <source>
        <strain evidence="2 3">DSM 41600</strain>
    </source>
</reference>
<dbReference type="Gene3D" id="1.10.1200.10">
    <property type="entry name" value="ACP-like"/>
    <property type="match status" value="1"/>
</dbReference>
<dbReference type="RefSeq" id="WP_030831176.1">
    <property type="nucleotide sequence ID" value="NZ_JAURUE010000001.1"/>
</dbReference>
<comment type="caution">
    <text evidence="2">The sequence shown here is derived from an EMBL/GenBank/DDBJ whole genome shotgun (WGS) entry which is preliminary data.</text>
</comment>
<gene>
    <name evidence="2" type="ORF">JOF35_003606</name>
</gene>
<dbReference type="Pfam" id="PF00550">
    <property type="entry name" value="PP-binding"/>
    <property type="match status" value="1"/>
</dbReference>